<feature type="compositionally biased region" description="Basic residues" evidence="1">
    <location>
        <begin position="432"/>
        <end position="444"/>
    </location>
</feature>
<reference evidence="2 3" key="1">
    <citation type="journal article" date="2014" name="PLoS Genet.">
        <title>Analysis of the Phlebiopsis gigantea genome, transcriptome and secretome provides insight into its pioneer colonization strategies of wood.</title>
        <authorList>
            <person name="Hori C."/>
            <person name="Ishida T."/>
            <person name="Igarashi K."/>
            <person name="Samejima M."/>
            <person name="Suzuki H."/>
            <person name="Master E."/>
            <person name="Ferreira P."/>
            <person name="Ruiz-Duenas F.J."/>
            <person name="Held B."/>
            <person name="Canessa P."/>
            <person name="Larrondo L.F."/>
            <person name="Schmoll M."/>
            <person name="Druzhinina I.S."/>
            <person name="Kubicek C.P."/>
            <person name="Gaskell J.A."/>
            <person name="Kersten P."/>
            <person name="St John F."/>
            <person name="Glasner J."/>
            <person name="Sabat G."/>
            <person name="Splinter BonDurant S."/>
            <person name="Syed K."/>
            <person name="Yadav J."/>
            <person name="Mgbeahuruike A.C."/>
            <person name="Kovalchuk A."/>
            <person name="Asiegbu F.O."/>
            <person name="Lackner G."/>
            <person name="Hoffmeister D."/>
            <person name="Rencoret J."/>
            <person name="Gutierrez A."/>
            <person name="Sun H."/>
            <person name="Lindquist E."/>
            <person name="Barry K."/>
            <person name="Riley R."/>
            <person name="Grigoriev I.V."/>
            <person name="Henrissat B."/>
            <person name="Kues U."/>
            <person name="Berka R.M."/>
            <person name="Martinez A.T."/>
            <person name="Covert S.F."/>
            <person name="Blanchette R.A."/>
            <person name="Cullen D."/>
        </authorList>
    </citation>
    <scope>NUCLEOTIDE SEQUENCE [LARGE SCALE GENOMIC DNA]</scope>
    <source>
        <strain evidence="2 3">11061_1 CR5-6</strain>
    </source>
</reference>
<keyword evidence="3" id="KW-1185">Reference proteome</keyword>
<accession>A0A0C3SET8</accession>
<evidence type="ECO:0000313" key="3">
    <source>
        <dbReference type="Proteomes" id="UP000053257"/>
    </source>
</evidence>
<feature type="region of interest" description="Disordered" evidence="1">
    <location>
        <begin position="423"/>
        <end position="465"/>
    </location>
</feature>
<gene>
    <name evidence="2" type="ORF">PHLGIDRAFT_125231</name>
</gene>
<evidence type="ECO:0000256" key="1">
    <source>
        <dbReference type="SAM" id="MobiDB-lite"/>
    </source>
</evidence>
<evidence type="ECO:0000313" key="2">
    <source>
        <dbReference type="EMBL" id="KIP10910.1"/>
    </source>
</evidence>
<dbReference type="EMBL" id="KN840450">
    <property type="protein sequence ID" value="KIP10910.1"/>
    <property type="molecule type" value="Genomic_DNA"/>
</dbReference>
<protein>
    <submittedName>
        <fullName evidence="2">Uncharacterized protein</fullName>
    </submittedName>
</protein>
<dbReference type="STRING" id="745531.A0A0C3SET8"/>
<dbReference type="OrthoDB" id="2802356at2759"/>
<organism evidence="2 3">
    <name type="scientific">Phlebiopsis gigantea (strain 11061_1 CR5-6)</name>
    <name type="common">White-rot fungus</name>
    <name type="synonym">Peniophora gigantea</name>
    <dbReference type="NCBI Taxonomy" id="745531"/>
    <lineage>
        <taxon>Eukaryota</taxon>
        <taxon>Fungi</taxon>
        <taxon>Dikarya</taxon>
        <taxon>Basidiomycota</taxon>
        <taxon>Agaricomycotina</taxon>
        <taxon>Agaricomycetes</taxon>
        <taxon>Polyporales</taxon>
        <taxon>Phanerochaetaceae</taxon>
        <taxon>Phlebiopsis</taxon>
    </lineage>
</organism>
<dbReference type="AlphaFoldDB" id="A0A0C3SET8"/>
<proteinExistence type="predicted"/>
<feature type="compositionally biased region" description="Basic and acidic residues" evidence="1">
    <location>
        <begin position="451"/>
        <end position="465"/>
    </location>
</feature>
<dbReference type="Proteomes" id="UP000053257">
    <property type="component" value="Unassembled WGS sequence"/>
</dbReference>
<sequence length="465" mass="49033">MNYSSSLDYYRNTHQGWGTSQLHFREPPPPTCAPQPSWSGWDYYNANAVNPDQNLYYTVMNRTRDFGPNGGGDMQEARHWQRRVYSGIVNLSTLLPQEIGMAAAYEAYRMWKYHRGPLFDPLISPGMNGPPGMERVREALVGLAIAEASKLWQYTGRAVDTYGLRDCLESAALTAFRISYTILQGGDAYGSGYAPGGSVPMPGSFGGEPYNEPYSQPYDDPYRRTRRHSTSVPMVMQAQSQPGGLAGGGVGGFGGPPSPYGGGSPLPIPGRAGSGTSSVGVPGSPYAGGTPQYASSGMRRSVSPYLDDRSVPPTVPSYGTAQSVGAGVPLGAPSVGYAGSAGYGAGGGYAQPAYAQQGYAQGGISQSYGGGGLAGPYGAQQPYAGASYAAGGAYPQAGGTYPFPGANPGTVGVEIDGRVIPAQPGSTIIIKSRPRRSSHRHHRSRSSEPGAYRDDRYGRDSYARY</sequence>
<dbReference type="HOGENOM" id="CLU_526890_0_0_1"/>
<name>A0A0C3SET8_PHLG1</name>